<evidence type="ECO:0000259" key="2">
    <source>
        <dbReference type="PROSITE" id="PS50975"/>
    </source>
</evidence>
<comment type="caution">
    <text evidence="3">The sequence shown here is derived from an EMBL/GenBank/DDBJ whole genome shotgun (WGS) entry which is preliminary data.</text>
</comment>
<dbReference type="RefSeq" id="WP_185059203.1">
    <property type="nucleotide sequence ID" value="NZ_BAABJP010000015.1"/>
</dbReference>
<accession>A0ABP9QBZ8</accession>
<dbReference type="Gene3D" id="3.30.470.20">
    <property type="entry name" value="ATP-grasp fold, B domain"/>
    <property type="match status" value="1"/>
</dbReference>
<gene>
    <name evidence="3" type="ORF">GCM10023321_37010</name>
</gene>
<dbReference type="InterPro" id="IPR011761">
    <property type="entry name" value="ATP-grasp"/>
</dbReference>
<keyword evidence="4" id="KW-1185">Reference proteome</keyword>
<reference evidence="4" key="1">
    <citation type="journal article" date="2019" name="Int. J. Syst. Evol. Microbiol.">
        <title>The Global Catalogue of Microorganisms (GCM) 10K type strain sequencing project: providing services to taxonomists for standard genome sequencing and annotation.</title>
        <authorList>
            <consortium name="The Broad Institute Genomics Platform"/>
            <consortium name="The Broad Institute Genome Sequencing Center for Infectious Disease"/>
            <person name="Wu L."/>
            <person name="Ma J."/>
        </authorList>
    </citation>
    <scope>NUCLEOTIDE SEQUENCE [LARGE SCALE GENOMIC DNA]</scope>
    <source>
        <strain evidence="4">JCM 18303</strain>
    </source>
</reference>
<organism evidence="3 4">
    <name type="scientific">Pseudonocardia eucalypti</name>
    <dbReference type="NCBI Taxonomy" id="648755"/>
    <lineage>
        <taxon>Bacteria</taxon>
        <taxon>Bacillati</taxon>
        <taxon>Actinomycetota</taxon>
        <taxon>Actinomycetes</taxon>
        <taxon>Pseudonocardiales</taxon>
        <taxon>Pseudonocardiaceae</taxon>
        <taxon>Pseudonocardia</taxon>
    </lineage>
</organism>
<dbReference type="Proteomes" id="UP001428817">
    <property type="component" value="Unassembled WGS sequence"/>
</dbReference>
<sequence length="416" mass="45761">MADLPALVAGANTPIGLALARGLRPLGVPLVGAARTPFESGCRSALWKAVLPVGGPSDQAWLAALGAAHRRYGRMVLFPAFDGAVRVVAEHRAELAERFDFVLPALAVVERLLDKTAFHRWAVEHGFPVPRTVVLDDPAGVPGALRELTFPVVLKPFERTLGWQELSRQTKVYRLATPDDWARLPFDPFRAVDRVVLQEWIPGRDSDVYFCLTYRDRDGTELAARAGRKLLQWPVDIGTSALAVTCADDELHQLTRRLLAAAGHVGFGSVEVRRSAVDGRMLITEPTVGRPNMQTALTTAAGVNLPEVAYLDAVRRPPRVPRSARGRESIWVHETALPRSLVVTLGRDGPAVRRVLAEALRVRRRPVGAFWAVRDPRPLVAEVVRTAGWVARALGRRLPGRRVRGGPLARRRARPR</sequence>
<dbReference type="SUPFAM" id="SSF56059">
    <property type="entry name" value="Glutathione synthetase ATP-binding domain-like"/>
    <property type="match status" value="1"/>
</dbReference>
<keyword evidence="1" id="KW-0067">ATP-binding</keyword>
<evidence type="ECO:0000313" key="4">
    <source>
        <dbReference type="Proteomes" id="UP001428817"/>
    </source>
</evidence>
<protein>
    <recommendedName>
        <fullName evidence="2">ATP-grasp domain-containing protein</fullName>
    </recommendedName>
</protein>
<evidence type="ECO:0000313" key="3">
    <source>
        <dbReference type="EMBL" id="GAA5157972.1"/>
    </source>
</evidence>
<evidence type="ECO:0000256" key="1">
    <source>
        <dbReference type="PROSITE-ProRule" id="PRU00409"/>
    </source>
</evidence>
<dbReference type="PROSITE" id="PS50975">
    <property type="entry name" value="ATP_GRASP"/>
    <property type="match status" value="1"/>
</dbReference>
<proteinExistence type="predicted"/>
<keyword evidence="1" id="KW-0547">Nucleotide-binding</keyword>
<feature type="domain" description="ATP-grasp" evidence="2">
    <location>
        <begin position="119"/>
        <end position="314"/>
    </location>
</feature>
<dbReference type="EMBL" id="BAABJP010000015">
    <property type="protein sequence ID" value="GAA5157972.1"/>
    <property type="molecule type" value="Genomic_DNA"/>
</dbReference>
<name>A0ABP9QBZ8_9PSEU</name>